<feature type="domain" description="O-methyltransferase dimerisation" evidence="5">
    <location>
        <begin position="24"/>
        <end position="98"/>
    </location>
</feature>
<dbReference type="RefSeq" id="WP_379871692.1">
    <property type="nucleotide sequence ID" value="NZ_JBHTBH010000006.1"/>
</dbReference>
<accession>A0ABW2KIA3</accession>
<reference evidence="7" key="1">
    <citation type="journal article" date="2019" name="Int. J. Syst. Evol. Microbiol.">
        <title>The Global Catalogue of Microorganisms (GCM) 10K type strain sequencing project: providing services to taxonomists for standard genome sequencing and annotation.</title>
        <authorList>
            <consortium name="The Broad Institute Genomics Platform"/>
            <consortium name="The Broad Institute Genome Sequencing Center for Infectious Disease"/>
            <person name="Wu L."/>
            <person name="Ma J."/>
        </authorList>
    </citation>
    <scope>NUCLEOTIDE SEQUENCE [LARGE SCALE GENOMIC DNA]</scope>
    <source>
        <strain evidence="7">CGMCC 4.7382</strain>
    </source>
</reference>
<dbReference type="PANTHER" id="PTHR43712">
    <property type="entry name" value="PUTATIVE (AFU_ORTHOLOGUE AFUA_4G14580)-RELATED"/>
    <property type="match status" value="1"/>
</dbReference>
<proteinExistence type="predicted"/>
<keyword evidence="3" id="KW-0949">S-adenosyl-L-methionine</keyword>
<evidence type="ECO:0000256" key="2">
    <source>
        <dbReference type="ARBA" id="ARBA00022679"/>
    </source>
</evidence>
<dbReference type="GO" id="GO:0008168">
    <property type="term" value="F:methyltransferase activity"/>
    <property type="evidence" value="ECO:0007669"/>
    <property type="project" value="UniProtKB-KW"/>
</dbReference>
<comment type="caution">
    <text evidence="6">The sequence shown here is derived from an EMBL/GenBank/DDBJ whole genome shotgun (WGS) entry which is preliminary data.</text>
</comment>
<evidence type="ECO:0000259" key="4">
    <source>
        <dbReference type="Pfam" id="PF00891"/>
    </source>
</evidence>
<dbReference type="InterPro" id="IPR012967">
    <property type="entry name" value="COMT_dimerisation"/>
</dbReference>
<dbReference type="SUPFAM" id="SSF46785">
    <property type="entry name" value="Winged helix' DNA-binding domain"/>
    <property type="match status" value="1"/>
</dbReference>
<dbReference type="InterPro" id="IPR016461">
    <property type="entry name" value="COMT-like"/>
</dbReference>
<keyword evidence="1 6" id="KW-0489">Methyltransferase</keyword>
<dbReference type="PANTHER" id="PTHR43712:SF2">
    <property type="entry name" value="O-METHYLTRANSFERASE CICE"/>
    <property type="match status" value="1"/>
</dbReference>
<dbReference type="Pfam" id="PF08100">
    <property type="entry name" value="Dimerisation"/>
    <property type="match status" value="1"/>
</dbReference>
<dbReference type="Proteomes" id="UP001596540">
    <property type="component" value="Unassembled WGS sequence"/>
</dbReference>
<dbReference type="PIRSF" id="PIRSF005739">
    <property type="entry name" value="O-mtase"/>
    <property type="match status" value="1"/>
</dbReference>
<feature type="domain" description="O-methyltransferase C-terminal" evidence="4">
    <location>
        <begin position="125"/>
        <end position="327"/>
    </location>
</feature>
<sequence>MTDETPGADSARSDPAADATAVMDLLAGGGIAQILHAVTALHIADHLADGALTAEEVAERAGSHAQATYRLMRAAASLGVLSYEGDRRFGLTGRGRLLRDGVPGSLRSQILVQTGPAHWRLWGLFPEAVRHGTSQARKALGADVFEYFARPENAEEAALFSSAMGEMSTLVTQGVVAAVDATDVATVVDVGGAEGQFVLALMAAEPRLRGQVVDLPHVVEGARREAENRGLSDRFSAVAGDFFIEVPAADLYLLKTVLHDWNDEQCTAILRNCRSAVHDGGRALVVEMVIGDIGKPDFATLSDMAMLAMTNGMERDLDEFDAIFASARWRREKTYPVGGGYYGMELVAI</sequence>
<dbReference type="InterPro" id="IPR036390">
    <property type="entry name" value="WH_DNA-bd_sf"/>
</dbReference>
<dbReference type="EMBL" id="JBHTBH010000006">
    <property type="protein sequence ID" value="MFC7329049.1"/>
    <property type="molecule type" value="Genomic_DNA"/>
</dbReference>
<keyword evidence="2" id="KW-0808">Transferase</keyword>
<dbReference type="InterPro" id="IPR036388">
    <property type="entry name" value="WH-like_DNA-bd_sf"/>
</dbReference>
<dbReference type="InterPro" id="IPR029063">
    <property type="entry name" value="SAM-dependent_MTases_sf"/>
</dbReference>
<gene>
    <name evidence="6" type="ORF">ACFQRF_15020</name>
</gene>
<evidence type="ECO:0000313" key="7">
    <source>
        <dbReference type="Proteomes" id="UP001596540"/>
    </source>
</evidence>
<dbReference type="PROSITE" id="PS51683">
    <property type="entry name" value="SAM_OMT_II"/>
    <property type="match status" value="1"/>
</dbReference>
<evidence type="ECO:0000259" key="5">
    <source>
        <dbReference type="Pfam" id="PF08100"/>
    </source>
</evidence>
<keyword evidence="7" id="KW-1185">Reference proteome</keyword>
<dbReference type="Pfam" id="PF00891">
    <property type="entry name" value="Methyltransf_2"/>
    <property type="match status" value="1"/>
</dbReference>
<evidence type="ECO:0000313" key="6">
    <source>
        <dbReference type="EMBL" id="MFC7329049.1"/>
    </source>
</evidence>
<organism evidence="6 7">
    <name type="scientific">Marinactinospora rubrisoli</name>
    <dbReference type="NCBI Taxonomy" id="2715399"/>
    <lineage>
        <taxon>Bacteria</taxon>
        <taxon>Bacillati</taxon>
        <taxon>Actinomycetota</taxon>
        <taxon>Actinomycetes</taxon>
        <taxon>Streptosporangiales</taxon>
        <taxon>Nocardiopsidaceae</taxon>
        <taxon>Marinactinospora</taxon>
    </lineage>
</organism>
<dbReference type="Gene3D" id="3.40.50.150">
    <property type="entry name" value="Vaccinia Virus protein VP39"/>
    <property type="match status" value="1"/>
</dbReference>
<evidence type="ECO:0000256" key="1">
    <source>
        <dbReference type="ARBA" id="ARBA00022603"/>
    </source>
</evidence>
<dbReference type="Gene3D" id="1.10.10.10">
    <property type="entry name" value="Winged helix-like DNA-binding domain superfamily/Winged helix DNA-binding domain"/>
    <property type="match status" value="1"/>
</dbReference>
<evidence type="ECO:0000256" key="3">
    <source>
        <dbReference type="ARBA" id="ARBA00022691"/>
    </source>
</evidence>
<protein>
    <submittedName>
        <fullName evidence="6">Methyltransferase</fullName>
    </submittedName>
</protein>
<name>A0ABW2KIA3_9ACTN</name>
<dbReference type="GO" id="GO:0032259">
    <property type="term" value="P:methylation"/>
    <property type="evidence" value="ECO:0007669"/>
    <property type="project" value="UniProtKB-KW"/>
</dbReference>
<dbReference type="InterPro" id="IPR001077">
    <property type="entry name" value="COMT_C"/>
</dbReference>
<dbReference type="SUPFAM" id="SSF53335">
    <property type="entry name" value="S-adenosyl-L-methionine-dependent methyltransferases"/>
    <property type="match status" value="1"/>
</dbReference>